<keyword evidence="2" id="KW-1185">Reference proteome</keyword>
<gene>
    <name evidence="1" type="ORF">KQI89_02425</name>
</gene>
<proteinExistence type="predicted"/>
<dbReference type="RefSeq" id="WP_216455761.1">
    <property type="nucleotide sequence ID" value="NZ_JAHLQL010000001.1"/>
</dbReference>
<dbReference type="Proteomes" id="UP000736583">
    <property type="component" value="Unassembled WGS sequence"/>
</dbReference>
<evidence type="ECO:0000313" key="2">
    <source>
        <dbReference type="Proteomes" id="UP000736583"/>
    </source>
</evidence>
<name>A0ABS6EWK4_9CLOT</name>
<dbReference type="InterPro" id="IPR051200">
    <property type="entry name" value="Host-pathogen_enzymatic-act"/>
</dbReference>
<dbReference type="PANTHER" id="PTHR47197">
    <property type="entry name" value="PROTEIN NIRF"/>
    <property type="match status" value="1"/>
</dbReference>
<reference evidence="1 2" key="1">
    <citation type="submission" date="2021-06" db="EMBL/GenBank/DDBJ databases">
        <authorList>
            <person name="Sun Q."/>
            <person name="Li D."/>
        </authorList>
    </citation>
    <scope>NUCLEOTIDE SEQUENCE [LARGE SCALE GENOMIC DNA]</scope>
    <source>
        <strain evidence="1 2">MSJ-4</strain>
    </source>
</reference>
<accession>A0ABS6EWK4</accession>
<sequence length="295" mass="32925">MDYIYICNTGSDSISKVCLKDFKEKTIDIYKEHERVGPHGICGWKSYVLVANNYNDTMSVLDIIEDKEMCNYYIGVHCNDLKVFKDHAYIVCGESNTLVIFDLINGKIIREIPCGNMPHSIDICLDTGMAVVANMESDDISIIDCVKNEGLKTIKLYGSYPTKAVFSKDGERVLTCESNIGMDCNGKVNIASVKSGRSIATIETGKSPVDICIEWSKSMAFVSNFLDGTVSVLDLDILEEVDRIYLGGMPRGILKHKRCLYVGDNYNNILNRYDIYKGNKNVITIGKEPNGMTLI</sequence>
<protein>
    <submittedName>
        <fullName evidence="1">YncE family protein</fullName>
    </submittedName>
</protein>
<organism evidence="1 2">
    <name type="scientific">Clostridium simiarum</name>
    <dbReference type="NCBI Taxonomy" id="2841506"/>
    <lineage>
        <taxon>Bacteria</taxon>
        <taxon>Bacillati</taxon>
        <taxon>Bacillota</taxon>
        <taxon>Clostridia</taxon>
        <taxon>Eubacteriales</taxon>
        <taxon>Clostridiaceae</taxon>
        <taxon>Clostridium</taxon>
    </lineage>
</organism>
<dbReference type="EMBL" id="JAHLQL010000001">
    <property type="protein sequence ID" value="MBU5590609.1"/>
    <property type="molecule type" value="Genomic_DNA"/>
</dbReference>
<evidence type="ECO:0000313" key="1">
    <source>
        <dbReference type="EMBL" id="MBU5590609.1"/>
    </source>
</evidence>
<dbReference type="PANTHER" id="PTHR47197:SF3">
    <property type="entry name" value="DIHYDRO-HEME D1 DEHYDROGENASE"/>
    <property type="match status" value="1"/>
</dbReference>
<comment type="caution">
    <text evidence="1">The sequence shown here is derived from an EMBL/GenBank/DDBJ whole genome shotgun (WGS) entry which is preliminary data.</text>
</comment>